<dbReference type="SMART" id="SM00382">
    <property type="entry name" value="AAA"/>
    <property type="match status" value="1"/>
</dbReference>
<dbReference type="InterPro" id="IPR050534">
    <property type="entry name" value="Coronavir_polyprotein_1ab"/>
</dbReference>
<keyword evidence="2" id="KW-0067">ATP-binding</keyword>
<dbReference type="Gene3D" id="3.40.50.300">
    <property type="entry name" value="P-loop containing nucleotide triphosphate hydrolases"/>
    <property type="match status" value="2"/>
</dbReference>
<dbReference type="InterPro" id="IPR027417">
    <property type="entry name" value="P-loop_NTPase"/>
</dbReference>
<dbReference type="PANTHER" id="PTHR43788">
    <property type="entry name" value="DNA2/NAM7 HELICASE FAMILY MEMBER"/>
    <property type="match status" value="1"/>
</dbReference>
<gene>
    <name evidence="4" type="ORF">Q8814_17985</name>
</gene>
<evidence type="ECO:0000313" key="4">
    <source>
        <dbReference type="EMBL" id="MEE2033980.1"/>
    </source>
</evidence>
<accession>A0ABU7JVD3</accession>
<dbReference type="PANTHER" id="PTHR43788:SF6">
    <property type="entry name" value="DNA HELICASE B"/>
    <property type="match status" value="1"/>
</dbReference>
<evidence type="ECO:0000259" key="3">
    <source>
        <dbReference type="SMART" id="SM00382"/>
    </source>
</evidence>
<dbReference type="InterPro" id="IPR027785">
    <property type="entry name" value="UvrD-like_helicase_C"/>
</dbReference>
<keyword evidence="1" id="KW-0547">Nucleotide-binding</keyword>
<dbReference type="SUPFAM" id="SSF52540">
    <property type="entry name" value="P-loop containing nucleoside triphosphate hydrolases"/>
    <property type="match status" value="2"/>
</dbReference>
<dbReference type="Pfam" id="PF13604">
    <property type="entry name" value="AAA_30"/>
    <property type="match status" value="1"/>
</dbReference>
<dbReference type="InterPro" id="IPR003593">
    <property type="entry name" value="AAA+_ATPase"/>
</dbReference>
<evidence type="ECO:0000256" key="1">
    <source>
        <dbReference type="ARBA" id="ARBA00022741"/>
    </source>
</evidence>
<name>A0ABU7JVD3_9NOCA</name>
<reference evidence="4 5" key="1">
    <citation type="submission" date="2023-08" db="EMBL/GenBank/DDBJ databases">
        <authorList>
            <person name="Girao M."/>
            <person name="Carvalho M.F."/>
        </authorList>
    </citation>
    <scope>NUCLEOTIDE SEQUENCE [LARGE SCALE GENOMIC DNA]</scope>
    <source>
        <strain evidence="4 5">CC-R104</strain>
    </source>
</reference>
<dbReference type="Pfam" id="PF13538">
    <property type="entry name" value="UvrD_C_2"/>
    <property type="match status" value="1"/>
</dbReference>
<proteinExistence type="predicted"/>
<comment type="caution">
    <text evidence="4">The sequence shown here is derived from an EMBL/GenBank/DDBJ whole genome shotgun (WGS) entry which is preliminary data.</text>
</comment>
<evidence type="ECO:0000256" key="2">
    <source>
        <dbReference type="ARBA" id="ARBA00022840"/>
    </source>
</evidence>
<feature type="domain" description="AAA+ ATPase" evidence="3">
    <location>
        <begin position="589"/>
        <end position="731"/>
    </location>
</feature>
<organism evidence="4 5">
    <name type="scientific">Rhodococcus chondri</name>
    <dbReference type="NCBI Taxonomy" id="3065941"/>
    <lineage>
        <taxon>Bacteria</taxon>
        <taxon>Bacillati</taxon>
        <taxon>Actinomycetota</taxon>
        <taxon>Actinomycetes</taxon>
        <taxon>Mycobacteriales</taxon>
        <taxon>Nocardiaceae</taxon>
        <taxon>Rhodococcus</taxon>
    </lineage>
</organism>
<dbReference type="CDD" id="cd17933">
    <property type="entry name" value="DEXSc_RecD-like"/>
    <property type="match status" value="1"/>
</dbReference>
<protein>
    <submittedName>
        <fullName evidence="4">AAA family ATPase</fullName>
    </submittedName>
</protein>
<dbReference type="EMBL" id="JAUZMZ010000112">
    <property type="protein sequence ID" value="MEE2033980.1"/>
    <property type="molecule type" value="Genomic_DNA"/>
</dbReference>
<dbReference type="Proteomes" id="UP001331936">
    <property type="component" value="Unassembled WGS sequence"/>
</dbReference>
<evidence type="ECO:0000313" key="5">
    <source>
        <dbReference type="Proteomes" id="UP001331936"/>
    </source>
</evidence>
<dbReference type="CDD" id="cd18809">
    <property type="entry name" value="SF1_C_RecD"/>
    <property type="match status" value="1"/>
</dbReference>
<keyword evidence="5" id="KW-1185">Reference proteome</keyword>
<sequence length="1214" mass="133828">MLKNIGDRRLDEYENANAGTPMANLISEQLPCLNERATFMSAHGYTVTKTHPYASNKKLTGTLEPTPVAIPGHAFESVPFRWLNREAFEGDIWSQWRTDYNPEAEDRIGTLLGFTPSWVMDGANQQAIIRSFFEPVSAGESLVFAYLKHSPFQESSTRRLLVGAARVTEVSLPGMWRHRGRPPFDSSMWETAVSHSLRPDMADGILLPYQQLIGLLDNGVDVDTALAWAPESRDLEFSYVTEYLSDDAAIESLLSLSAAARGLIELGIEVPSSATEWVDSQLGRLWQLRGPTPGLGSVLAHLNVQSAHGVARLVLSNIPEGSDPWEFLETGFADPTRFPASVRSVIGPSIGKIWRKLPQTRREALRALSAFDVSSEQVAMIMGGETTVELTLEEFLDNPYYAAICTYTDPRHISFTTIDRGCFPPEHVSWSSPMPEQMQMDDHLDRRRIEALLVDVLERAAAEGNTVLPQAEAVARAGDIPVTTSCVLNDEVLMGQDLDARTLAEGEEWTPILGTIVGDDLPAYKLTRLAEVAEVIRTWLTPRLATERFGSLSQARTVIDAIIDAPVGDDLEEEAARREKAAGLGELYASPLSVLIGPAGTGKTTLLRALVSLPGIAGSAPILLAPTGKARVQLQQKVGYPARTLASHLSRSGRYDGNAGLYLVTDEPSTRERADLVVIDEASMLTEEMLAATLDSFSSIKRLVLVGDPRQLPPIGPGRPFVDLVQYLRPDRFSSAERVGPGYVELQVTRRQGGLGRADLALAKWFGGDELGPDDDAIWEQLRRTSDLATVRHVNWGGRSPEKTLIDVLHEELDFGTHPDPQTAFALTYGGTWNEPYLNWETGKGGAGEKSEQWQVLTPTRSRQFGSVELNRHLKRTFRTSDTTFAAQTRGWNIPKPIGPELIVRGDKVMHTRNSRMKAWPKDTGLDYVANGEIGVVVGRLNKKKNLPARVEYSSQVGWTYSYWPSSSEDPPLELAWAVTVHKSQGSEFGTTFLMLPSRTRVSRELLYTALTRHTDRVIILHDGVVEDLRTLARPSSSETAARLTDLFCPSTPQQIMVAGTGHRVDSNLVHITGTGVLVRSKNEVILADILESMVPGRWVYEQELVGTDGTVRYPDFTIETTTGRRIIWEHLGMLDNPQYAANWETKKQWYRANGVLPEADGGGPEGTLVWTDDRGGVDVPAWRQLAQQVFGAPLKGGPLAKKAAKKALPKRPK</sequence>